<reference evidence="3" key="1">
    <citation type="journal article" date="2019" name="Int. J. Syst. Evol. Microbiol.">
        <title>The Global Catalogue of Microorganisms (GCM) 10K type strain sequencing project: providing services to taxonomists for standard genome sequencing and annotation.</title>
        <authorList>
            <consortium name="The Broad Institute Genomics Platform"/>
            <consortium name="The Broad Institute Genome Sequencing Center for Infectious Disease"/>
            <person name="Wu L."/>
            <person name="Ma J."/>
        </authorList>
    </citation>
    <scope>NUCLEOTIDE SEQUENCE [LARGE SCALE GENOMIC DNA]</scope>
    <source>
        <strain evidence="3">CGMCC 4.7683</strain>
    </source>
</reference>
<evidence type="ECO:0000313" key="3">
    <source>
        <dbReference type="Proteomes" id="UP000635387"/>
    </source>
</evidence>
<comment type="caution">
    <text evidence="2">The sequence shown here is derived from an EMBL/GenBank/DDBJ whole genome shotgun (WGS) entry which is preliminary data.</text>
</comment>
<proteinExistence type="predicted"/>
<dbReference type="EMBL" id="BNAY01000001">
    <property type="protein sequence ID" value="GHH02114.1"/>
    <property type="molecule type" value="Genomic_DNA"/>
</dbReference>
<name>A0ABQ3L5N3_9PSEU</name>
<dbReference type="InterPro" id="IPR018653">
    <property type="entry name" value="ScfR_C"/>
</dbReference>
<dbReference type="Pfam" id="PF09856">
    <property type="entry name" value="ScfRs"/>
    <property type="match status" value="1"/>
</dbReference>
<gene>
    <name evidence="2" type="ORF">GCM10017790_02870</name>
</gene>
<protein>
    <recommendedName>
        <fullName evidence="1">Short-chain fatty acyl coenzyme A regulators C-terminal domain-containing protein</fullName>
    </recommendedName>
</protein>
<organism evidence="2 3">
    <name type="scientific">Amycolatopsis oliviviridis</name>
    <dbReference type="NCBI Taxonomy" id="1471590"/>
    <lineage>
        <taxon>Bacteria</taxon>
        <taxon>Bacillati</taxon>
        <taxon>Actinomycetota</taxon>
        <taxon>Actinomycetes</taxon>
        <taxon>Pseudonocardiales</taxon>
        <taxon>Pseudonocardiaceae</taxon>
        <taxon>Amycolatopsis</taxon>
    </lineage>
</organism>
<accession>A0ABQ3L5N3</accession>
<dbReference type="Proteomes" id="UP000635387">
    <property type="component" value="Unassembled WGS sequence"/>
</dbReference>
<keyword evidence="3" id="KW-1185">Reference proteome</keyword>
<sequence length="90" mass="10011">MVPEAHDLALLRQRRRESGFGVGFETICHRLSTLQRPGTRGVPFSFVRVDRAGNISKRQSATGFHFSRVGGSCPLWIVYEAFGAPGRIHT</sequence>
<feature type="domain" description="Short-chain fatty acyl coenzyme A regulators C-terminal" evidence="1">
    <location>
        <begin position="33"/>
        <end position="90"/>
    </location>
</feature>
<evidence type="ECO:0000313" key="2">
    <source>
        <dbReference type="EMBL" id="GHH02114.1"/>
    </source>
</evidence>
<evidence type="ECO:0000259" key="1">
    <source>
        <dbReference type="Pfam" id="PF09856"/>
    </source>
</evidence>